<feature type="chain" id="PRO_5046765593" evidence="1">
    <location>
        <begin position="25"/>
        <end position="167"/>
    </location>
</feature>
<dbReference type="RefSeq" id="WP_344112358.1">
    <property type="nucleotide sequence ID" value="NZ_BAAANE010000005.1"/>
</dbReference>
<proteinExistence type="predicted"/>
<sequence length="167" mass="17550">MRKRLTVLVSAALMASVVPGYAQAATPSFAGCTASDFQTGNCLTAVVSGNTSPLEAAVSQAVKRGEDARARQFVASRKQSHHDAAQTNLEQMLKDRSFVQPSLVDSAGSGTVSGYIHTLRDTPTYLYCGPSNCTQVGKLQVDIRMNIGEYPKNLLSGGVDVTAGPVA</sequence>
<evidence type="ECO:0000256" key="1">
    <source>
        <dbReference type="SAM" id="SignalP"/>
    </source>
</evidence>
<protein>
    <submittedName>
        <fullName evidence="2">Uncharacterized protein</fullName>
    </submittedName>
</protein>
<dbReference type="PROSITE" id="PS51257">
    <property type="entry name" value="PROKAR_LIPOPROTEIN"/>
    <property type="match status" value="1"/>
</dbReference>
<evidence type="ECO:0000313" key="2">
    <source>
        <dbReference type="EMBL" id="GAA1640545.1"/>
    </source>
</evidence>
<gene>
    <name evidence="2" type="ORF">GCM10009744_32990</name>
</gene>
<reference evidence="2 3" key="1">
    <citation type="journal article" date="2019" name="Int. J. Syst. Evol. Microbiol.">
        <title>The Global Catalogue of Microorganisms (GCM) 10K type strain sequencing project: providing services to taxonomists for standard genome sequencing and annotation.</title>
        <authorList>
            <consortium name="The Broad Institute Genomics Platform"/>
            <consortium name="The Broad Institute Genome Sequencing Center for Infectious Disease"/>
            <person name="Wu L."/>
            <person name="Ma J."/>
        </authorList>
    </citation>
    <scope>NUCLEOTIDE SEQUENCE [LARGE SCALE GENOMIC DNA]</scope>
    <source>
        <strain evidence="2 3">JCM 14306</strain>
    </source>
</reference>
<keyword evidence="1" id="KW-0732">Signal</keyword>
<evidence type="ECO:0000313" key="3">
    <source>
        <dbReference type="Proteomes" id="UP001501319"/>
    </source>
</evidence>
<dbReference type="Proteomes" id="UP001501319">
    <property type="component" value="Unassembled WGS sequence"/>
</dbReference>
<keyword evidence="3" id="KW-1185">Reference proteome</keyword>
<name>A0ABN2FCK1_9ACTN</name>
<dbReference type="EMBL" id="BAAANE010000005">
    <property type="protein sequence ID" value="GAA1640545.1"/>
    <property type="molecule type" value="Genomic_DNA"/>
</dbReference>
<accession>A0ABN2FCK1</accession>
<comment type="caution">
    <text evidence="2">The sequence shown here is derived from an EMBL/GenBank/DDBJ whole genome shotgun (WGS) entry which is preliminary data.</text>
</comment>
<feature type="signal peptide" evidence="1">
    <location>
        <begin position="1"/>
        <end position="24"/>
    </location>
</feature>
<organism evidence="2 3">
    <name type="scientific">Kribbella alba</name>
    <dbReference type="NCBI Taxonomy" id="190197"/>
    <lineage>
        <taxon>Bacteria</taxon>
        <taxon>Bacillati</taxon>
        <taxon>Actinomycetota</taxon>
        <taxon>Actinomycetes</taxon>
        <taxon>Propionibacteriales</taxon>
        <taxon>Kribbellaceae</taxon>
        <taxon>Kribbella</taxon>
    </lineage>
</organism>